<name>A0A848DK81_9PSEU</name>
<feature type="region of interest" description="Disordered" evidence="1">
    <location>
        <begin position="99"/>
        <end position="143"/>
    </location>
</feature>
<accession>A0A848DK81</accession>
<evidence type="ECO:0000256" key="1">
    <source>
        <dbReference type="SAM" id="MobiDB-lite"/>
    </source>
</evidence>
<sequence>MDHRAALDIFFGETPEGTQTPPIVSAGTPDAAAARLEAGGLLADGVITGAGRRFRDEIEARIDDAQAGVVAALGAEPDPPPRQLGVWSQRCVAARTFPPDVRERGPRLTRAWRPGQRAGRRMGRCATPSQSYTGPVASKPKPR</sequence>
<comment type="caution">
    <text evidence="2">The sequence shown here is derived from an EMBL/GenBank/DDBJ whole genome shotgun (WGS) entry which is preliminary data.</text>
</comment>
<keyword evidence="3" id="KW-1185">Reference proteome</keyword>
<evidence type="ECO:0000313" key="2">
    <source>
        <dbReference type="EMBL" id="NMH92936.1"/>
    </source>
</evidence>
<dbReference type="EMBL" id="JAAXKZ010000052">
    <property type="protein sequence ID" value="NMH92936.1"/>
    <property type="molecule type" value="Genomic_DNA"/>
</dbReference>
<organism evidence="2 3">
    <name type="scientific">Pseudonocardia bannensis</name>
    <dbReference type="NCBI Taxonomy" id="630973"/>
    <lineage>
        <taxon>Bacteria</taxon>
        <taxon>Bacillati</taxon>
        <taxon>Actinomycetota</taxon>
        <taxon>Actinomycetes</taxon>
        <taxon>Pseudonocardiales</taxon>
        <taxon>Pseudonocardiaceae</taxon>
        <taxon>Pseudonocardia</taxon>
    </lineage>
</organism>
<dbReference type="Pfam" id="PF21863">
    <property type="entry name" value="HTH_67"/>
    <property type="match status" value="1"/>
</dbReference>
<dbReference type="AlphaFoldDB" id="A0A848DK81"/>
<reference evidence="2 3" key="1">
    <citation type="submission" date="2020-04" db="EMBL/GenBank/DDBJ databases">
        <authorList>
            <person name="Klaysubun C."/>
            <person name="Duangmal K."/>
            <person name="Lipun K."/>
        </authorList>
    </citation>
    <scope>NUCLEOTIDE SEQUENCE [LARGE SCALE GENOMIC DNA]</scope>
    <source>
        <strain evidence="2 3">DSM 45300</strain>
    </source>
</reference>
<dbReference type="Proteomes" id="UP000586918">
    <property type="component" value="Unassembled WGS sequence"/>
</dbReference>
<proteinExistence type="predicted"/>
<evidence type="ECO:0000313" key="3">
    <source>
        <dbReference type="Proteomes" id="UP000586918"/>
    </source>
</evidence>
<gene>
    <name evidence="2" type="ORF">HF519_15425</name>
</gene>
<dbReference type="InterPro" id="IPR054058">
    <property type="entry name" value="HTH_67"/>
</dbReference>
<dbReference type="RefSeq" id="WP_169413640.1">
    <property type="nucleotide sequence ID" value="NZ_JAAXKZ010000052.1"/>
</dbReference>
<protein>
    <submittedName>
        <fullName evidence="2">Uncharacterized protein</fullName>
    </submittedName>
</protein>